<accession>A0A3B0YA02</accession>
<dbReference type="AlphaFoldDB" id="A0A3B0YA02"/>
<dbReference type="InterPro" id="IPR026265">
    <property type="entry name" value="LptC"/>
</dbReference>
<keyword evidence="1" id="KW-1003">Cell membrane</keyword>
<keyword evidence="5" id="KW-0472">Membrane</keyword>
<evidence type="ECO:0000256" key="2">
    <source>
        <dbReference type="ARBA" id="ARBA00022519"/>
    </source>
</evidence>
<evidence type="ECO:0000256" key="4">
    <source>
        <dbReference type="ARBA" id="ARBA00022989"/>
    </source>
</evidence>
<gene>
    <name evidence="6" type="ORF">MNBD_GAMMA12-2026</name>
</gene>
<protein>
    <recommendedName>
        <fullName evidence="7">Lipopolysaccharide export system protein LptC</fullName>
    </recommendedName>
</protein>
<keyword evidence="2" id="KW-0997">Cell inner membrane</keyword>
<dbReference type="GO" id="GO:0015221">
    <property type="term" value="F:lipopolysaccharide transmembrane transporter activity"/>
    <property type="evidence" value="ECO:0007669"/>
    <property type="project" value="InterPro"/>
</dbReference>
<dbReference type="Pfam" id="PF06835">
    <property type="entry name" value="LptC"/>
    <property type="match status" value="1"/>
</dbReference>
<sequence length="193" mass="21729">MKFKLILLAISLVVIGAGFWLTAKIEQTASQKFRISSDNLPDYYMNNFTVHGTDIAGLAKFRLTAIQMKHYPYDDHSDLVKPQMLFYTPEGPAWQVASETGRIVGKNQRIVLYGQVAIIRPKSDTTPKVTIVTRDLHFEPIINYLSTENHIKYTSGLSQIEGTGLRASLKNGFIRILNNVKAQYAPSKKPSKK</sequence>
<dbReference type="InterPro" id="IPR010664">
    <property type="entry name" value="LipoPS_assembly_LptC-rel"/>
</dbReference>
<dbReference type="Gene3D" id="2.60.450.10">
    <property type="entry name" value="Lipopolysaccharide (LPS) transport protein A like domain"/>
    <property type="match status" value="1"/>
</dbReference>
<dbReference type="EMBL" id="UOFL01000035">
    <property type="protein sequence ID" value="VAW72132.1"/>
    <property type="molecule type" value="Genomic_DNA"/>
</dbReference>
<reference evidence="6" key="1">
    <citation type="submission" date="2018-06" db="EMBL/GenBank/DDBJ databases">
        <authorList>
            <person name="Zhirakovskaya E."/>
        </authorList>
    </citation>
    <scope>NUCLEOTIDE SEQUENCE</scope>
</reference>
<dbReference type="PANTHER" id="PTHR37481">
    <property type="entry name" value="LIPOPOLYSACCHARIDE EXPORT SYSTEM PROTEIN LPTC"/>
    <property type="match status" value="1"/>
</dbReference>
<dbReference type="GO" id="GO:0030288">
    <property type="term" value="C:outer membrane-bounded periplasmic space"/>
    <property type="evidence" value="ECO:0007669"/>
    <property type="project" value="TreeGrafter"/>
</dbReference>
<evidence type="ECO:0008006" key="7">
    <source>
        <dbReference type="Google" id="ProtNLM"/>
    </source>
</evidence>
<name>A0A3B0YA02_9ZZZZ</name>
<proteinExistence type="predicted"/>
<evidence type="ECO:0000313" key="6">
    <source>
        <dbReference type="EMBL" id="VAW72132.1"/>
    </source>
</evidence>
<dbReference type="GO" id="GO:0005886">
    <property type="term" value="C:plasma membrane"/>
    <property type="evidence" value="ECO:0007669"/>
    <property type="project" value="InterPro"/>
</dbReference>
<keyword evidence="3" id="KW-0812">Transmembrane</keyword>
<evidence type="ECO:0000256" key="1">
    <source>
        <dbReference type="ARBA" id="ARBA00022475"/>
    </source>
</evidence>
<dbReference type="PANTHER" id="PTHR37481:SF1">
    <property type="entry name" value="LIPOPOLYSACCHARIDE EXPORT SYSTEM PROTEIN LPTC"/>
    <property type="match status" value="1"/>
</dbReference>
<dbReference type="GO" id="GO:0017089">
    <property type="term" value="F:glycolipid transfer activity"/>
    <property type="evidence" value="ECO:0007669"/>
    <property type="project" value="TreeGrafter"/>
</dbReference>
<organism evidence="6">
    <name type="scientific">hydrothermal vent metagenome</name>
    <dbReference type="NCBI Taxonomy" id="652676"/>
    <lineage>
        <taxon>unclassified sequences</taxon>
        <taxon>metagenomes</taxon>
        <taxon>ecological metagenomes</taxon>
    </lineage>
</organism>
<keyword evidence="4" id="KW-1133">Transmembrane helix</keyword>
<dbReference type="InterPro" id="IPR052363">
    <property type="entry name" value="LPS_export_LptC"/>
</dbReference>
<evidence type="ECO:0000256" key="5">
    <source>
        <dbReference type="ARBA" id="ARBA00023136"/>
    </source>
</evidence>
<dbReference type="NCBIfam" id="TIGR04409">
    <property type="entry name" value="LptC_YrbK"/>
    <property type="match status" value="1"/>
</dbReference>
<evidence type="ECO:0000256" key="3">
    <source>
        <dbReference type="ARBA" id="ARBA00022692"/>
    </source>
</evidence>